<name>A0A1A7WUM9_9TELE</name>
<dbReference type="EMBL" id="HADW01008247">
    <property type="protein sequence ID" value="SBP09647.1"/>
    <property type="molecule type" value="Transcribed_RNA"/>
</dbReference>
<protein>
    <submittedName>
        <fullName evidence="1">Mucin 5B, oligomeric mucus/gel-forming</fullName>
    </submittedName>
</protein>
<feature type="non-terminal residue" evidence="1">
    <location>
        <position position="77"/>
    </location>
</feature>
<reference evidence="1" key="2">
    <citation type="submission" date="2016-06" db="EMBL/GenBank/DDBJ databases">
        <title>The genome of a short-lived fish provides insights into sex chromosome evolution and the genetic control of aging.</title>
        <authorList>
            <person name="Reichwald K."/>
            <person name="Felder M."/>
            <person name="Petzold A."/>
            <person name="Koch P."/>
            <person name="Groth M."/>
            <person name="Platzer M."/>
        </authorList>
    </citation>
    <scope>NUCLEOTIDE SEQUENCE</scope>
    <source>
        <tissue evidence="1">Brain</tissue>
    </source>
</reference>
<accession>A0A1A7WUM9</accession>
<dbReference type="AlphaFoldDB" id="A0A1A7WUM9"/>
<evidence type="ECO:0000313" key="1">
    <source>
        <dbReference type="EMBL" id="SBP09647.1"/>
    </source>
</evidence>
<gene>
    <name evidence="1" type="primary">MUC5B</name>
</gene>
<proteinExistence type="predicted"/>
<organism evidence="1">
    <name type="scientific">Iconisemion striatum</name>
    <dbReference type="NCBI Taxonomy" id="60296"/>
    <lineage>
        <taxon>Eukaryota</taxon>
        <taxon>Metazoa</taxon>
        <taxon>Chordata</taxon>
        <taxon>Craniata</taxon>
        <taxon>Vertebrata</taxon>
        <taxon>Euteleostomi</taxon>
        <taxon>Actinopterygii</taxon>
        <taxon>Neopterygii</taxon>
        <taxon>Teleostei</taxon>
        <taxon>Neoteleostei</taxon>
        <taxon>Acanthomorphata</taxon>
        <taxon>Ovalentaria</taxon>
        <taxon>Atherinomorphae</taxon>
        <taxon>Cyprinodontiformes</taxon>
        <taxon>Nothobranchiidae</taxon>
        <taxon>Iconisemion</taxon>
    </lineage>
</organism>
<reference evidence="1" key="1">
    <citation type="submission" date="2016-05" db="EMBL/GenBank/DDBJ databases">
        <authorList>
            <person name="Lavstsen T."/>
            <person name="Jespersen J.S."/>
        </authorList>
    </citation>
    <scope>NUCLEOTIDE SEQUENCE</scope>
    <source>
        <tissue evidence="1">Brain</tissue>
    </source>
</reference>
<sequence length="77" mass="8425">KSYVIILTQKRGLKTVNVVYINGVLKTPTISNDDFTITNTGIELLLKIPLINASVSFKGLIFSVDVPFSLFHGNTEG</sequence>
<feature type="non-terminal residue" evidence="1">
    <location>
        <position position="1"/>
    </location>
</feature>